<comment type="caution">
    <text evidence="1">The sequence shown here is derived from an EMBL/GenBank/DDBJ whole genome shotgun (WGS) entry which is preliminary data.</text>
</comment>
<dbReference type="EMBL" id="JASPKY010000036">
    <property type="protein sequence ID" value="KAK9746880.1"/>
    <property type="molecule type" value="Genomic_DNA"/>
</dbReference>
<sequence>MNQHQILLDMLTKKENMPSTLTPLQQWLEKISDPKNQPAKILCHKGPREILRLPAAKRKSESKPDSAGYAHQEGEHAINFMMEIVQDGCLFFLDVLMKISDPKNQPAKILCHKGPREILRLPAGKRKPTPDPAGYAHQEGHQHAISFNTVTALTRSKHHQEGHQHAISFNTVTALTRSCSSKAEQQPSVIDSIFTVGSPGFSTVVILDQELLCSLHRRVPGFESSKFDQVLKYE</sequence>
<keyword evidence="2" id="KW-1185">Reference proteome</keyword>
<name>A0AAW1MKN8_POPJA</name>
<gene>
    <name evidence="1" type="ORF">QE152_g5779</name>
</gene>
<proteinExistence type="predicted"/>
<evidence type="ECO:0000313" key="2">
    <source>
        <dbReference type="Proteomes" id="UP001458880"/>
    </source>
</evidence>
<evidence type="ECO:0000313" key="1">
    <source>
        <dbReference type="EMBL" id="KAK9746880.1"/>
    </source>
</evidence>
<accession>A0AAW1MKN8</accession>
<dbReference type="AlphaFoldDB" id="A0AAW1MKN8"/>
<reference evidence="1 2" key="1">
    <citation type="journal article" date="2024" name="BMC Genomics">
        <title>De novo assembly and annotation of Popillia japonica's genome with initial clues to its potential as an invasive pest.</title>
        <authorList>
            <person name="Cucini C."/>
            <person name="Boschi S."/>
            <person name="Funari R."/>
            <person name="Cardaioli E."/>
            <person name="Iannotti N."/>
            <person name="Marturano G."/>
            <person name="Paoli F."/>
            <person name="Bruttini M."/>
            <person name="Carapelli A."/>
            <person name="Frati F."/>
            <person name="Nardi F."/>
        </authorList>
    </citation>
    <scope>NUCLEOTIDE SEQUENCE [LARGE SCALE GENOMIC DNA]</scope>
    <source>
        <strain evidence="1">DMR45628</strain>
    </source>
</reference>
<protein>
    <submittedName>
        <fullName evidence="1">Uncharacterized protein</fullName>
    </submittedName>
</protein>
<dbReference type="Proteomes" id="UP001458880">
    <property type="component" value="Unassembled WGS sequence"/>
</dbReference>
<organism evidence="1 2">
    <name type="scientific">Popillia japonica</name>
    <name type="common">Japanese beetle</name>
    <dbReference type="NCBI Taxonomy" id="7064"/>
    <lineage>
        <taxon>Eukaryota</taxon>
        <taxon>Metazoa</taxon>
        <taxon>Ecdysozoa</taxon>
        <taxon>Arthropoda</taxon>
        <taxon>Hexapoda</taxon>
        <taxon>Insecta</taxon>
        <taxon>Pterygota</taxon>
        <taxon>Neoptera</taxon>
        <taxon>Endopterygota</taxon>
        <taxon>Coleoptera</taxon>
        <taxon>Polyphaga</taxon>
        <taxon>Scarabaeiformia</taxon>
        <taxon>Scarabaeidae</taxon>
        <taxon>Rutelinae</taxon>
        <taxon>Popillia</taxon>
    </lineage>
</organism>